<accession>A0A450SGA5</accession>
<evidence type="ECO:0000313" key="1">
    <source>
        <dbReference type="EMBL" id="VFJ52032.1"/>
    </source>
</evidence>
<name>A0A450SGA5_9GAMM</name>
<protein>
    <recommendedName>
        <fullName evidence="2">HicA toxin of toxin-antitoxin</fullName>
    </recommendedName>
</protein>
<gene>
    <name evidence="1" type="ORF">BECKFW1821B_GA0114236_101116</name>
</gene>
<dbReference type="EMBL" id="CAADFD010000011">
    <property type="protein sequence ID" value="VFJ52032.1"/>
    <property type="molecule type" value="Genomic_DNA"/>
</dbReference>
<reference evidence="1" key="1">
    <citation type="submission" date="2019-02" db="EMBL/GenBank/DDBJ databases">
        <authorList>
            <person name="Gruber-Vodicka R. H."/>
            <person name="Seah K. B. B."/>
        </authorList>
    </citation>
    <scope>NUCLEOTIDE SEQUENCE</scope>
    <source>
        <strain evidence="1">BECK_BZ106</strain>
    </source>
</reference>
<dbReference type="AlphaFoldDB" id="A0A450SGA5"/>
<organism evidence="1">
    <name type="scientific">Candidatus Kentrum sp. FW</name>
    <dbReference type="NCBI Taxonomy" id="2126338"/>
    <lineage>
        <taxon>Bacteria</taxon>
        <taxon>Pseudomonadati</taxon>
        <taxon>Pseudomonadota</taxon>
        <taxon>Gammaproteobacteria</taxon>
        <taxon>Candidatus Kentrum</taxon>
    </lineage>
</organism>
<evidence type="ECO:0008006" key="2">
    <source>
        <dbReference type="Google" id="ProtNLM"/>
    </source>
</evidence>
<sequence length="122" mass="13236">MGILRAHGCEFVRQGKGSHEIWYSPISNKHSVEISAMLRFPYGLIYLRRIIPKPMAGTGKLELPGRGFLSRSLGTSGSSDIGMLPSLVPGPGILLRDDVRVVATSHVIPEKNAGTQGQGWQK</sequence>
<proteinExistence type="predicted"/>
<dbReference type="SUPFAM" id="SSF54786">
    <property type="entry name" value="YcfA/nrd intein domain"/>
    <property type="match status" value="1"/>
</dbReference>